<dbReference type="SUPFAM" id="SSF55008">
    <property type="entry name" value="HMA, heavy metal-associated domain"/>
    <property type="match status" value="1"/>
</dbReference>
<evidence type="ECO:0000259" key="2">
    <source>
        <dbReference type="PROSITE" id="PS50846"/>
    </source>
</evidence>
<evidence type="ECO:0000256" key="1">
    <source>
        <dbReference type="ARBA" id="ARBA00022723"/>
    </source>
</evidence>
<organism evidence="3 4">
    <name type="scientific">Curtobacterium citri</name>
    <dbReference type="NCBI Taxonomy" id="3055139"/>
    <lineage>
        <taxon>Bacteria</taxon>
        <taxon>Bacillati</taxon>
        <taxon>Actinomycetota</taxon>
        <taxon>Actinomycetes</taxon>
        <taxon>Micrococcales</taxon>
        <taxon>Microbacteriaceae</taxon>
        <taxon>Curtobacterium</taxon>
    </lineage>
</organism>
<dbReference type="Proteomes" id="UP001237823">
    <property type="component" value="Unassembled WGS sequence"/>
</dbReference>
<evidence type="ECO:0000313" key="4">
    <source>
        <dbReference type="Proteomes" id="UP001237823"/>
    </source>
</evidence>
<evidence type="ECO:0000313" key="3">
    <source>
        <dbReference type="EMBL" id="MDM7886186.1"/>
    </source>
</evidence>
<feature type="domain" description="HMA" evidence="2">
    <location>
        <begin position="2"/>
        <end position="70"/>
    </location>
</feature>
<dbReference type="EMBL" id="JAUCML010000010">
    <property type="protein sequence ID" value="MDM7886186.1"/>
    <property type="molecule type" value="Genomic_DNA"/>
</dbReference>
<dbReference type="InterPro" id="IPR006121">
    <property type="entry name" value="HMA_dom"/>
</dbReference>
<dbReference type="PROSITE" id="PS50846">
    <property type="entry name" value="HMA_2"/>
    <property type="match status" value="1"/>
</dbReference>
<gene>
    <name evidence="3" type="ORF">QUG92_13820</name>
</gene>
<dbReference type="InterPro" id="IPR036163">
    <property type="entry name" value="HMA_dom_sf"/>
</dbReference>
<accession>A0ABT7T9F1</accession>
<comment type="caution">
    <text evidence="3">The sequence shown here is derived from an EMBL/GenBank/DDBJ whole genome shotgun (WGS) entry which is preliminary data.</text>
</comment>
<dbReference type="CDD" id="cd00371">
    <property type="entry name" value="HMA"/>
    <property type="match status" value="1"/>
</dbReference>
<keyword evidence="4" id="KW-1185">Reference proteome</keyword>
<dbReference type="Pfam" id="PF00403">
    <property type="entry name" value="HMA"/>
    <property type="match status" value="1"/>
</dbReference>
<sequence>MTTETIAVTGMTCEHCVTSVTEEVSELNGVTDVAVDLVPGGDSTVTVTADHPLDDQALRGAIAEAGYEVVSR</sequence>
<keyword evidence="1" id="KW-0479">Metal-binding</keyword>
<dbReference type="Gene3D" id="3.30.70.100">
    <property type="match status" value="1"/>
</dbReference>
<dbReference type="InterPro" id="IPR017969">
    <property type="entry name" value="Heavy-metal-associated_CS"/>
</dbReference>
<reference evidence="3 4" key="1">
    <citation type="submission" date="2023-06" db="EMBL/GenBank/DDBJ databases">
        <authorList>
            <person name="Feng G."/>
            <person name="Li J."/>
            <person name="Zhu H."/>
        </authorList>
    </citation>
    <scope>NUCLEOTIDE SEQUENCE [LARGE SCALE GENOMIC DNA]</scope>
    <source>
        <strain evidence="3 4">RHCKG23</strain>
    </source>
</reference>
<dbReference type="RefSeq" id="WP_289459471.1">
    <property type="nucleotide sequence ID" value="NZ_JAUCML010000010.1"/>
</dbReference>
<protein>
    <submittedName>
        <fullName evidence="3">Heavy-metal-associated domain-containing protein</fullName>
    </submittedName>
</protein>
<dbReference type="PROSITE" id="PS01047">
    <property type="entry name" value="HMA_1"/>
    <property type="match status" value="1"/>
</dbReference>
<proteinExistence type="predicted"/>
<name>A0ABT7T9F1_9MICO</name>